<dbReference type="InterPro" id="IPR008928">
    <property type="entry name" value="6-hairpin_glycosidase_sf"/>
</dbReference>
<proteinExistence type="predicted"/>
<sequence>MFRKMFTWPPKVQRILIQIQNIKPIAVLAAYGMLPDTNLLDMEIMENTLDKVWKVWSWEETWGWDFPMTAMTAARLGQPEKAVDALFISLHTKTYLKNGYDYQDERLRLYLTVMVDCLLQ</sequence>
<evidence type="ECO:0000313" key="2">
    <source>
        <dbReference type="Proteomes" id="UP001245285"/>
    </source>
</evidence>
<dbReference type="EMBL" id="JAVRHO010000001">
    <property type="protein sequence ID" value="MDT0645137.1"/>
    <property type="molecule type" value="Genomic_DNA"/>
</dbReference>
<evidence type="ECO:0000313" key="1">
    <source>
        <dbReference type="EMBL" id="MDT0645137.1"/>
    </source>
</evidence>
<name>A0ABU3CFL0_9FLAO</name>
<keyword evidence="2" id="KW-1185">Reference proteome</keyword>
<gene>
    <name evidence="1" type="ORF">RM545_00405</name>
</gene>
<accession>A0ABU3CFL0</accession>
<dbReference type="SUPFAM" id="SSF48208">
    <property type="entry name" value="Six-hairpin glycosidases"/>
    <property type="match status" value="1"/>
</dbReference>
<reference evidence="1 2" key="1">
    <citation type="submission" date="2023-09" db="EMBL/GenBank/DDBJ databases">
        <authorList>
            <person name="Rey-Velasco X."/>
        </authorList>
    </citation>
    <scope>NUCLEOTIDE SEQUENCE [LARGE SCALE GENOMIC DNA]</scope>
    <source>
        <strain evidence="1 2">F260</strain>
    </source>
</reference>
<organism evidence="1 2">
    <name type="scientific">Autumnicola lenta</name>
    <dbReference type="NCBI Taxonomy" id="3075593"/>
    <lineage>
        <taxon>Bacteria</taxon>
        <taxon>Pseudomonadati</taxon>
        <taxon>Bacteroidota</taxon>
        <taxon>Flavobacteriia</taxon>
        <taxon>Flavobacteriales</taxon>
        <taxon>Flavobacteriaceae</taxon>
        <taxon>Autumnicola</taxon>
    </lineage>
</organism>
<comment type="caution">
    <text evidence="1">The sequence shown here is derived from an EMBL/GenBank/DDBJ whole genome shotgun (WGS) entry which is preliminary data.</text>
</comment>
<protein>
    <submittedName>
        <fullName evidence="1">Uncharacterized protein</fullName>
    </submittedName>
</protein>
<dbReference type="Proteomes" id="UP001245285">
    <property type="component" value="Unassembled WGS sequence"/>
</dbReference>
<dbReference type="RefSeq" id="WP_311493287.1">
    <property type="nucleotide sequence ID" value="NZ_JAVRHO010000001.1"/>
</dbReference>